<protein>
    <submittedName>
        <fullName evidence="1">Uncharacterized protein</fullName>
    </submittedName>
</protein>
<dbReference type="SMART" id="SM00028">
    <property type="entry name" value="TPR"/>
    <property type="match status" value="3"/>
</dbReference>
<dbReference type="AlphaFoldDB" id="A0A1V3BYC0"/>
<dbReference type="InterPro" id="IPR019734">
    <property type="entry name" value="TPR_rpt"/>
</dbReference>
<dbReference type="GO" id="GO:0043531">
    <property type="term" value="F:ADP binding"/>
    <property type="evidence" value="ECO:0007669"/>
    <property type="project" value="InterPro"/>
</dbReference>
<sequence length="707" mass="76754">MTDTENPRTTNTVHGSPETLVQAGTVHGDVHIVSRPARPVRVPHQLPLAATGFVDRTAHLRQLDALAAEAETSVPVAVLAGPPGVGKTALAVHWAHRARSLFPDGDLYTSVHGHAPGPRAEASQALDAILRALGVPPERIPLDLDGRSALYRSEVDGKRLLVVVDDVLNPTQVRPLLPAAPGCMVVVTSRSTLPGLVAREGARRLSLGVLPVVDSVALLRNTIGTRVESEPRAAHELAEHCARLPLALRVAAERLLDRPDATLSDLVNELAAEESRLDALAEEDELSDLRAVMTASYQALDDDTARFFRHLGLHPGPEFSSGAAAALTGTRQVRARGFLDRLARAHLVERLREDRYRLHDLVRLYAVERVRAEDGPETMGEAVGRVARWYTHAAARAQLVELPNFPVVPGEEQDHELPGFASVEDTLAWFEAERTNLLAVARAALDHGHHDTAWRLPASVYPLFELHRHWHEWRDLHAIGLRAAEEADDAFGAARNHLGMGDAQWLLGDPDAAVQHYGFALAADRQAGDPWVEGFALRQLGVVAWQRGEREDDTAGYVERAITVFRESGERRGEAMCLLSLADFGADLARWEEALGRCRTAIDAFGGIGDVWSVAWARCTLGRILTGSGRAADAVAEYRAAIGVFEERDDADSRAAALLGLGDAHAELGDTGEARAAWRAALEHLRDHGDPRAEEVEERLGRRAAGG</sequence>
<evidence type="ECO:0000313" key="2">
    <source>
        <dbReference type="Proteomes" id="UP000189004"/>
    </source>
</evidence>
<dbReference type="STRING" id="501010.NOSIN_06180"/>
<dbReference type="InterPro" id="IPR011990">
    <property type="entry name" value="TPR-like_helical_dom_sf"/>
</dbReference>
<gene>
    <name evidence="1" type="ORF">NOSIN_06180</name>
</gene>
<dbReference type="PRINTS" id="PR00364">
    <property type="entry name" value="DISEASERSIST"/>
</dbReference>
<keyword evidence="2" id="KW-1185">Reference proteome</keyword>
<dbReference type="SUPFAM" id="SSF52540">
    <property type="entry name" value="P-loop containing nucleoside triphosphate hydrolases"/>
    <property type="match status" value="1"/>
</dbReference>
<dbReference type="RefSeq" id="WP_236743311.1">
    <property type="nucleotide sequence ID" value="NZ_MCOK01000001.1"/>
</dbReference>
<dbReference type="PANTHER" id="PTHR47691:SF3">
    <property type="entry name" value="HTH-TYPE TRANSCRIPTIONAL REGULATOR RV0890C-RELATED"/>
    <property type="match status" value="1"/>
</dbReference>
<organism evidence="1 2">
    <name type="scientific">Nocardiopsis sinuspersici</name>
    <dbReference type="NCBI Taxonomy" id="501010"/>
    <lineage>
        <taxon>Bacteria</taxon>
        <taxon>Bacillati</taxon>
        <taxon>Actinomycetota</taxon>
        <taxon>Actinomycetes</taxon>
        <taxon>Streptosporangiales</taxon>
        <taxon>Nocardiopsidaceae</taxon>
        <taxon>Nocardiopsis</taxon>
    </lineage>
</organism>
<dbReference type="SUPFAM" id="SSF48452">
    <property type="entry name" value="TPR-like"/>
    <property type="match status" value="2"/>
</dbReference>
<proteinExistence type="predicted"/>
<dbReference type="Proteomes" id="UP000189004">
    <property type="component" value="Unassembled WGS sequence"/>
</dbReference>
<dbReference type="PANTHER" id="PTHR47691">
    <property type="entry name" value="REGULATOR-RELATED"/>
    <property type="match status" value="1"/>
</dbReference>
<evidence type="ECO:0000313" key="1">
    <source>
        <dbReference type="EMBL" id="OOC53445.1"/>
    </source>
</evidence>
<dbReference type="InterPro" id="IPR027417">
    <property type="entry name" value="P-loop_NTPase"/>
</dbReference>
<comment type="caution">
    <text evidence="1">The sequence shown here is derived from an EMBL/GenBank/DDBJ whole genome shotgun (WGS) entry which is preliminary data.</text>
</comment>
<name>A0A1V3BYC0_9ACTN</name>
<accession>A0A1V3BYC0</accession>
<dbReference type="Gene3D" id="1.10.8.430">
    <property type="entry name" value="Helical domain of apoptotic protease-activating factors"/>
    <property type="match status" value="1"/>
</dbReference>
<reference evidence="2" key="1">
    <citation type="submission" date="2016-08" db="EMBL/GenBank/DDBJ databases">
        <authorList>
            <person name="Tokovenko B."/>
            <person name="Kalinowski J."/>
        </authorList>
    </citation>
    <scope>NUCLEOTIDE SEQUENCE [LARGE SCALE GENOMIC DNA]</scope>
    <source>
        <strain evidence="2">UTMC102</strain>
    </source>
</reference>
<dbReference type="EMBL" id="MCOK01000001">
    <property type="protein sequence ID" value="OOC53445.1"/>
    <property type="molecule type" value="Genomic_DNA"/>
</dbReference>
<dbReference type="Gene3D" id="3.40.50.300">
    <property type="entry name" value="P-loop containing nucleotide triphosphate hydrolases"/>
    <property type="match status" value="1"/>
</dbReference>
<dbReference type="Gene3D" id="1.25.40.10">
    <property type="entry name" value="Tetratricopeptide repeat domain"/>
    <property type="match status" value="1"/>
</dbReference>
<dbReference type="InterPro" id="IPR042197">
    <property type="entry name" value="Apaf_helical"/>
</dbReference>